<proteinExistence type="predicted"/>
<protein>
    <submittedName>
        <fullName evidence="1">Uncharacterized protein</fullName>
    </submittedName>
</protein>
<comment type="caution">
    <text evidence="1">The sequence shown here is derived from an EMBL/GenBank/DDBJ whole genome shotgun (WGS) entry which is preliminary data.</text>
</comment>
<evidence type="ECO:0000313" key="1">
    <source>
        <dbReference type="EMBL" id="EHJ41427.1"/>
    </source>
</evidence>
<organism evidence="1 2">
    <name type="scientific">Leyella stercorea DSM 18206</name>
    <dbReference type="NCBI Taxonomy" id="1002367"/>
    <lineage>
        <taxon>Bacteria</taxon>
        <taxon>Pseudomonadati</taxon>
        <taxon>Bacteroidota</taxon>
        <taxon>Bacteroidia</taxon>
        <taxon>Bacteroidales</taxon>
        <taxon>Prevotellaceae</taxon>
        <taxon>Leyella</taxon>
    </lineage>
</organism>
<dbReference type="Proteomes" id="UP000004407">
    <property type="component" value="Unassembled WGS sequence"/>
</dbReference>
<accession>G6AVY0</accession>
<dbReference type="HOGENOM" id="CLU_2397197_0_0_10"/>
<evidence type="ECO:0000313" key="2">
    <source>
        <dbReference type="Proteomes" id="UP000004407"/>
    </source>
</evidence>
<sequence>MFGDVLHRGWLQFRHSLDWFLITLAKLSHYFNIERIRGSQNFFVLCKRLHKGCTCLKCTNKLEARARSAPIEFTAHSALLVQLRQLHPLSCTP</sequence>
<dbReference type="EMBL" id="AFZZ01000070">
    <property type="protein sequence ID" value="EHJ41427.1"/>
    <property type="molecule type" value="Genomic_DNA"/>
</dbReference>
<reference evidence="1 2" key="1">
    <citation type="submission" date="2011-08" db="EMBL/GenBank/DDBJ databases">
        <authorList>
            <person name="Weinstock G."/>
            <person name="Sodergren E."/>
            <person name="Clifton S."/>
            <person name="Fulton L."/>
            <person name="Fulton B."/>
            <person name="Courtney L."/>
            <person name="Fronick C."/>
            <person name="Harrison M."/>
            <person name="Strong C."/>
            <person name="Farmer C."/>
            <person name="Delahaunty K."/>
            <person name="Markovic C."/>
            <person name="Hall O."/>
            <person name="Minx P."/>
            <person name="Tomlinson C."/>
            <person name="Mitreva M."/>
            <person name="Hou S."/>
            <person name="Chen J."/>
            <person name="Wollam A."/>
            <person name="Pepin K.H."/>
            <person name="Johnson M."/>
            <person name="Bhonagiri V."/>
            <person name="Zhang X."/>
            <person name="Suruliraj S."/>
            <person name="Warren W."/>
            <person name="Chinwalla A."/>
            <person name="Mardis E.R."/>
            <person name="Wilson R.K."/>
        </authorList>
    </citation>
    <scope>NUCLEOTIDE SEQUENCE [LARGE SCALE GENOMIC DNA]</scope>
    <source>
        <strain evidence="1 2">DSM 18206</strain>
    </source>
</reference>
<gene>
    <name evidence="1" type="ORF">HMPREF0673_00775</name>
</gene>
<dbReference type="AlphaFoldDB" id="G6AVY0"/>
<name>G6AVY0_9BACT</name>